<feature type="compositionally biased region" description="Basic and acidic residues" evidence="1">
    <location>
        <begin position="60"/>
        <end position="76"/>
    </location>
</feature>
<name>A0A2P5DL69_TREOI</name>
<organism evidence="3 4">
    <name type="scientific">Trema orientale</name>
    <name type="common">Charcoal tree</name>
    <name type="synonym">Celtis orientalis</name>
    <dbReference type="NCBI Taxonomy" id="63057"/>
    <lineage>
        <taxon>Eukaryota</taxon>
        <taxon>Viridiplantae</taxon>
        <taxon>Streptophyta</taxon>
        <taxon>Embryophyta</taxon>
        <taxon>Tracheophyta</taxon>
        <taxon>Spermatophyta</taxon>
        <taxon>Magnoliopsida</taxon>
        <taxon>eudicotyledons</taxon>
        <taxon>Gunneridae</taxon>
        <taxon>Pentapetalae</taxon>
        <taxon>rosids</taxon>
        <taxon>fabids</taxon>
        <taxon>Rosales</taxon>
        <taxon>Cannabaceae</taxon>
        <taxon>Trema</taxon>
    </lineage>
</organism>
<comment type="caution">
    <text evidence="3">The sequence shown here is derived from an EMBL/GenBank/DDBJ whole genome shotgun (WGS) entry which is preliminary data.</text>
</comment>
<dbReference type="AlphaFoldDB" id="A0A2P5DL69"/>
<proteinExistence type="predicted"/>
<dbReference type="OrthoDB" id="1749524at2759"/>
<dbReference type="EMBL" id="JXTC01000263">
    <property type="protein sequence ID" value="PON74023.1"/>
    <property type="molecule type" value="Genomic_DNA"/>
</dbReference>
<dbReference type="Proteomes" id="UP000237000">
    <property type="component" value="Unassembled WGS sequence"/>
</dbReference>
<feature type="region of interest" description="Disordered" evidence="1">
    <location>
        <begin position="55"/>
        <end position="86"/>
    </location>
</feature>
<dbReference type="GO" id="GO:0004523">
    <property type="term" value="F:RNA-DNA hybrid ribonuclease activity"/>
    <property type="evidence" value="ECO:0007669"/>
    <property type="project" value="InterPro"/>
</dbReference>
<dbReference type="InterPro" id="IPR002156">
    <property type="entry name" value="RNaseH_domain"/>
</dbReference>
<reference evidence="4" key="1">
    <citation type="submission" date="2016-06" db="EMBL/GenBank/DDBJ databases">
        <title>Parallel loss of symbiosis genes in relatives of nitrogen-fixing non-legume Parasponia.</title>
        <authorList>
            <person name="Van Velzen R."/>
            <person name="Holmer R."/>
            <person name="Bu F."/>
            <person name="Rutten L."/>
            <person name="Van Zeijl A."/>
            <person name="Liu W."/>
            <person name="Santuari L."/>
            <person name="Cao Q."/>
            <person name="Sharma T."/>
            <person name="Shen D."/>
            <person name="Roswanjaya Y."/>
            <person name="Wardhani T."/>
            <person name="Kalhor M.S."/>
            <person name="Jansen J."/>
            <person name="Van den Hoogen J."/>
            <person name="Gungor B."/>
            <person name="Hartog M."/>
            <person name="Hontelez J."/>
            <person name="Verver J."/>
            <person name="Yang W.-C."/>
            <person name="Schijlen E."/>
            <person name="Repin R."/>
            <person name="Schilthuizen M."/>
            <person name="Schranz E."/>
            <person name="Heidstra R."/>
            <person name="Miyata K."/>
            <person name="Fedorova E."/>
            <person name="Kohlen W."/>
            <person name="Bisseling T."/>
            <person name="Smit S."/>
            <person name="Geurts R."/>
        </authorList>
    </citation>
    <scope>NUCLEOTIDE SEQUENCE [LARGE SCALE GENOMIC DNA]</scope>
    <source>
        <strain evidence="4">cv. RG33-2</strain>
    </source>
</reference>
<evidence type="ECO:0000313" key="4">
    <source>
        <dbReference type="Proteomes" id="UP000237000"/>
    </source>
</evidence>
<feature type="domain" description="RNase H type-1" evidence="2">
    <location>
        <begin position="6"/>
        <end position="50"/>
    </location>
</feature>
<protein>
    <recommendedName>
        <fullName evidence="2">RNase H type-1 domain-containing protein</fullName>
    </recommendedName>
</protein>
<dbReference type="GO" id="GO:0003676">
    <property type="term" value="F:nucleic acid binding"/>
    <property type="evidence" value="ECO:0007669"/>
    <property type="project" value="InterPro"/>
</dbReference>
<accession>A0A2P5DL69</accession>
<keyword evidence="4" id="KW-1185">Reference proteome</keyword>
<evidence type="ECO:0000256" key="1">
    <source>
        <dbReference type="SAM" id="MobiDB-lite"/>
    </source>
</evidence>
<sequence length="99" mass="11179">MRTVSFSTIIRNSKGEVMAALLKKMVGALSPEMAEAKAMGVALSLARTLKRYKHSPVAEVHQERPDFTEERGEAHNDQGPFSSWRRDFQMPEMGIKPIY</sequence>
<dbReference type="Pfam" id="PF13456">
    <property type="entry name" value="RVT_3"/>
    <property type="match status" value="1"/>
</dbReference>
<dbReference type="InParanoid" id="A0A2P5DL69"/>
<evidence type="ECO:0000259" key="2">
    <source>
        <dbReference type="Pfam" id="PF13456"/>
    </source>
</evidence>
<evidence type="ECO:0000313" key="3">
    <source>
        <dbReference type="EMBL" id="PON74023.1"/>
    </source>
</evidence>
<gene>
    <name evidence="3" type="ORF">TorRG33x02_248000</name>
</gene>